<feature type="domain" description="HTH gntR-type" evidence="5">
    <location>
        <begin position="8"/>
        <end position="76"/>
    </location>
</feature>
<evidence type="ECO:0000259" key="6">
    <source>
        <dbReference type="PROSITE" id="PS51202"/>
    </source>
</evidence>
<reference evidence="7" key="1">
    <citation type="submission" date="2008-03" db="EMBL/GenBank/DDBJ databases">
        <authorList>
            <person name="Fulton L."/>
            <person name="Clifton S."/>
            <person name="Fulton B."/>
            <person name="Xu J."/>
            <person name="Minx P."/>
            <person name="Pepin K.H."/>
            <person name="Johnson M."/>
            <person name="Thiruvilangam P."/>
            <person name="Bhonagiri V."/>
            <person name="Nash W.E."/>
            <person name="Mardis E.R."/>
            <person name="Wilson R.K."/>
        </authorList>
    </citation>
    <scope>NUCLEOTIDE SEQUENCE [LARGE SCALE GENOMIC DNA]</scope>
    <source>
        <strain evidence="7">ATCC BAA-102</strain>
    </source>
</reference>
<name>A0ABP2DIW0_9STRE</name>
<comment type="caution">
    <text evidence="7">The sequence shown here is derived from an EMBL/GenBank/DDBJ whole genome shotgun (WGS) entry which is preliminary data.</text>
</comment>
<evidence type="ECO:0000256" key="4">
    <source>
        <dbReference type="SAM" id="Coils"/>
    </source>
</evidence>
<dbReference type="GeneID" id="69902343"/>
<keyword evidence="2" id="KW-0238">DNA-binding</keyword>
<dbReference type="Proteomes" id="UP000005602">
    <property type="component" value="Unassembled WGS sequence"/>
</dbReference>
<dbReference type="PANTHER" id="PTHR44846">
    <property type="entry name" value="MANNOSYL-D-GLYCERATE TRANSPORT/METABOLISM SYSTEM REPRESSOR MNGR-RELATED"/>
    <property type="match status" value="1"/>
</dbReference>
<dbReference type="SUPFAM" id="SSF46785">
    <property type="entry name" value="Winged helix' DNA-binding domain"/>
    <property type="match status" value="1"/>
</dbReference>
<dbReference type="PROSITE" id="PS50949">
    <property type="entry name" value="HTH_GNTR"/>
    <property type="match status" value="1"/>
</dbReference>
<evidence type="ECO:0000256" key="1">
    <source>
        <dbReference type="ARBA" id="ARBA00023015"/>
    </source>
</evidence>
<dbReference type="RefSeq" id="WP_006531613.1">
    <property type="nucleotide sequence ID" value="NZ_DS572688.1"/>
</dbReference>
<evidence type="ECO:0000313" key="7">
    <source>
        <dbReference type="EMBL" id="EDT48141.1"/>
    </source>
</evidence>
<keyword evidence="4" id="KW-0175">Coiled coil</keyword>
<proteinExistence type="predicted"/>
<sequence length="206" mass="23263">MNMQSIKNSRYQQIAVALAKQIADGKYSIGEKIKARSTIASNFNVSPETARKAINLLVDLEIVAVQHGSGVTVTSKEAAQLFLKKFESTNSLQELRNELRLQIQKQRQELDGFEKLIDNIVAHTRDINNSFPFEPFQLYLNQVSELYGKQLKELNLWQTTGATIIAIERNGEIMLSPGPYAVLEKGDTIYFVGSELTYSRMKNLFS</sequence>
<reference evidence="7" key="2">
    <citation type="submission" date="2013-09" db="EMBL/GenBank/DDBJ databases">
        <title>Draft genome sequence of Streptococcus infantarius subsp. infantarius ATCC BAA-102.</title>
        <authorList>
            <person name="Sudarsanam P."/>
            <person name="Ley R."/>
            <person name="Guruge J."/>
            <person name="Turnbaugh P.J."/>
            <person name="Mahowald M."/>
            <person name="Liep D."/>
            <person name="Gordon J."/>
        </authorList>
    </citation>
    <scope>NUCLEOTIDE SEQUENCE</scope>
    <source>
        <strain evidence="7">ATCC BAA-102</strain>
    </source>
</reference>
<keyword evidence="8" id="KW-1185">Reference proteome</keyword>
<dbReference type="CDD" id="cd07377">
    <property type="entry name" value="WHTH_GntR"/>
    <property type="match status" value="1"/>
</dbReference>
<protein>
    <submittedName>
        <fullName evidence="7">TrkA C-terminal domain protein</fullName>
    </submittedName>
</protein>
<dbReference type="SMART" id="SM00345">
    <property type="entry name" value="HTH_GNTR"/>
    <property type="match status" value="1"/>
</dbReference>
<dbReference type="Gene3D" id="3.30.70.1450">
    <property type="entry name" value="Regulator of K+ conductance, C-terminal domain"/>
    <property type="match status" value="1"/>
</dbReference>
<evidence type="ECO:0000256" key="3">
    <source>
        <dbReference type="ARBA" id="ARBA00023163"/>
    </source>
</evidence>
<evidence type="ECO:0000256" key="2">
    <source>
        <dbReference type="ARBA" id="ARBA00023125"/>
    </source>
</evidence>
<evidence type="ECO:0000313" key="8">
    <source>
        <dbReference type="Proteomes" id="UP000005602"/>
    </source>
</evidence>
<dbReference type="InterPro" id="IPR036390">
    <property type="entry name" value="WH_DNA-bd_sf"/>
</dbReference>
<dbReference type="InterPro" id="IPR050679">
    <property type="entry name" value="Bact_HTH_transcr_reg"/>
</dbReference>
<organism evidence="7 8">
    <name type="scientific">Streptococcus infantarius subsp. infantarius ATCC BAA-102</name>
    <dbReference type="NCBI Taxonomy" id="471872"/>
    <lineage>
        <taxon>Bacteria</taxon>
        <taxon>Bacillati</taxon>
        <taxon>Bacillota</taxon>
        <taxon>Bacilli</taxon>
        <taxon>Lactobacillales</taxon>
        <taxon>Streptococcaceae</taxon>
        <taxon>Streptococcus</taxon>
    </lineage>
</organism>
<dbReference type="SUPFAM" id="SSF116726">
    <property type="entry name" value="TrkA C-terminal domain-like"/>
    <property type="match status" value="1"/>
</dbReference>
<dbReference type="InterPro" id="IPR006037">
    <property type="entry name" value="RCK_C"/>
</dbReference>
<keyword evidence="3" id="KW-0804">Transcription</keyword>
<gene>
    <name evidence="7" type="ORF">STRINF_00708</name>
</gene>
<keyword evidence="1" id="KW-0805">Transcription regulation</keyword>
<feature type="coiled-coil region" evidence="4">
    <location>
        <begin position="89"/>
        <end position="116"/>
    </location>
</feature>
<dbReference type="Pfam" id="PF00392">
    <property type="entry name" value="GntR"/>
    <property type="match status" value="1"/>
</dbReference>
<accession>A0ABP2DIW0</accession>
<dbReference type="PANTHER" id="PTHR44846:SF1">
    <property type="entry name" value="MANNOSYL-D-GLYCERATE TRANSPORT_METABOLISM SYSTEM REPRESSOR MNGR-RELATED"/>
    <property type="match status" value="1"/>
</dbReference>
<dbReference type="Gene3D" id="1.10.10.10">
    <property type="entry name" value="Winged helix-like DNA-binding domain superfamily/Winged helix DNA-binding domain"/>
    <property type="match status" value="1"/>
</dbReference>
<dbReference type="InterPro" id="IPR036721">
    <property type="entry name" value="RCK_C_sf"/>
</dbReference>
<dbReference type="Pfam" id="PF02080">
    <property type="entry name" value="TrkA_C"/>
    <property type="match status" value="1"/>
</dbReference>
<feature type="domain" description="RCK C-terminal" evidence="6">
    <location>
        <begin position="122"/>
        <end position="206"/>
    </location>
</feature>
<dbReference type="InterPro" id="IPR036388">
    <property type="entry name" value="WH-like_DNA-bd_sf"/>
</dbReference>
<evidence type="ECO:0000259" key="5">
    <source>
        <dbReference type="PROSITE" id="PS50949"/>
    </source>
</evidence>
<dbReference type="InterPro" id="IPR000524">
    <property type="entry name" value="Tscrpt_reg_HTH_GntR"/>
</dbReference>
<dbReference type="PROSITE" id="PS51202">
    <property type="entry name" value="RCK_C"/>
    <property type="match status" value="1"/>
</dbReference>
<dbReference type="EMBL" id="ABJK02000016">
    <property type="protein sequence ID" value="EDT48141.1"/>
    <property type="molecule type" value="Genomic_DNA"/>
</dbReference>